<evidence type="ECO:0000256" key="4">
    <source>
        <dbReference type="ARBA" id="ARBA00022946"/>
    </source>
</evidence>
<feature type="domain" description="HotDog ACOT-type" evidence="6">
    <location>
        <begin position="274"/>
        <end position="395"/>
    </location>
</feature>
<keyword evidence="3" id="KW-0378">Hydrolase</keyword>
<keyword evidence="2" id="KW-0677">Repeat</keyword>
<protein>
    <recommendedName>
        <fullName evidence="6">HotDog ACOT-type domain-containing protein</fullName>
    </recommendedName>
</protein>
<feature type="region of interest" description="Disordered" evidence="5">
    <location>
        <begin position="402"/>
        <end position="437"/>
    </location>
</feature>
<keyword evidence="4" id="KW-0809">Transit peptide</keyword>
<sequence>MALCQAVRRRAVQLTLQLRGASSLPKYLGPEGVVGSHTPVTKELWSGQHRSWSREELEAAYPPTNPQPKPPIVTTINYPFSANLFLREQYRNPWDEVRLGRLLEDLDSLAGFIAFNHCKVDDPVARPPLCVTAAVEAIELRTKRIDLTEDMQMSGRVAWTGSSSMDVCMELLQSGTKQLVALFTFVARDALTNAAQRISPVVPETAQDRALFARRQQISDARRAARARSSAAATGLHSQGLTPEAQRWAAALLADAKLLATAPALADPQALLASATRLDSSFICMPQQRNTYGRVFGGFLMRRAFELATCSAYMLSGTRPKLVEVDEILFRKPVDVGDLIQFSACVLHTWTSGRDPTKAGRTDQGCGVMCRQTLHQPASAHDASAAALSSCLGAQTSPPSMAALSAGHGSRAGGGLRDSTGARAHYHHQHLQLPVHV</sequence>
<evidence type="ECO:0000256" key="2">
    <source>
        <dbReference type="ARBA" id="ARBA00022737"/>
    </source>
</evidence>
<dbReference type="AlphaFoldDB" id="A0A1D1ZQV3"/>
<evidence type="ECO:0000256" key="5">
    <source>
        <dbReference type="SAM" id="MobiDB-lite"/>
    </source>
</evidence>
<feature type="domain" description="HotDog ACOT-type" evidence="6">
    <location>
        <begin position="76"/>
        <end position="191"/>
    </location>
</feature>
<dbReference type="InterPro" id="IPR033120">
    <property type="entry name" value="HOTDOG_ACOT"/>
</dbReference>
<dbReference type="PANTHER" id="PTHR12655:SF0">
    <property type="entry name" value="ACYL-COENZYME A THIOESTERASE 9, MITOCHONDRIAL"/>
    <property type="match status" value="1"/>
</dbReference>
<dbReference type="GO" id="GO:0006637">
    <property type="term" value="P:acyl-CoA metabolic process"/>
    <property type="evidence" value="ECO:0007669"/>
    <property type="project" value="TreeGrafter"/>
</dbReference>
<dbReference type="GO" id="GO:0047617">
    <property type="term" value="F:fatty acyl-CoA hydrolase activity"/>
    <property type="evidence" value="ECO:0007669"/>
    <property type="project" value="TreeGrafter"/>
</dbReference>
<evidence type="ECO:0000313" key="7">
    <source>
        <dbReference type="EMBL" id="JAT69370.1"/>
    </source>
</evidence>
<dbReference type="SUPFAM" id="SSF54637">
    <property type="entry name" value="Thioesterase/thiol ester dehydrase-isomerase"/>
    <property type="match status" value="2"/>
</dbReference>
<organism evidence="7">
    <name type="scientific">Auxenochlorella protothecoides</name>
    <name type="common">Green microalga</name>
    <name type="synonym">Chlorella protothecoides</name>
    <dbReference type="NCBI Taxonomy" id="3075"/>
    <lineage>
        <taxon>Eukaryota</taxon>
        <taxon>Viridiplantae</taxon>
        <taxon>Chlorophyta</taxon>
        <taxon>core chlorophytes</taxon>
        <taxon>Trebouxiophyceae</taxon>
        <taxon>Chlorellales</taxon>
        <taxon>Chlorellaceae</taxon>
        <taxon>Auxenochlorella</taxon>
    </lineage>
</organism>
<evidence type="ECO:0000256" key="1">
    <source>
        <dbReference type="ARBA" id="ARBA00010458"/>
    </source>
</evidence>
<dbReference type="PROSITE" id="PS51770">
    <property type="entry name" value="HOTDOG_ACOT"/>
    <property type="match status" value="2"/>
</dbReference>
<dbReference type="Gene3D" id="3.10.129.10">
    <property type="entry name" value="Hotdog Thioesterase"/>
    <property type="match status" value="2"/>
</dbReference>
<comment type="similarity">
    <text evidence="1">Belongs to the acyl coenzyme A hydrolase family.</text>
</comment>
<dbReference type="EMBL" id="GDKF01009252">
    <property type="protein sequence ID" value="JAT69370.1"/>
    <property type="molecule type" value="Transcribed_RNA"/>
</dbReference>
<gene>
    <name evidence="7" type="ORF">g.33882</name>
</gene>
<dbReference type="InterPro" id="IPR029069">
    <property type="entry name" value="HotDog_dom_sf"/>
</dbReference>
<name>A0A1D1ZQV3_AUXPR</name>
<evidence type="ECO:0000259" key="6">
    <source>
        <dbReference type="PROSITE" id="PS51770"/>
    </source>
</evidence>
<proteinExistence type="inferred from homology"/>
<reference evidence="7" key="1">
    <citation type="submission" date="2015-08" db="EMBL/GenBank/DDBJ databases">
        <authorList>
            <person name="Babu N.S."/>
            <person name="Beckwith C.J."/>
            <person name="Beseler K.G."/>
            <person name="Brison A."/>
            <person name="Carone J.V."/>
            <person name="Caskin T.P."/>
            <person name="Diamond M."/>
            <person name="Durham M.E."/>
            <person name="Foxe J.M."/>
            <person name="Go M."/>
            <person name="Henderson B.A."/>
            <person name="Jones I.B."/>
            <person name="McGettigan J.A."/>
            <person name="Micheletti S.J."/>
            <person name="Nasrallah M.E."/>
            <person name="Ortiz D."/>
            <person name="Piller C.R."/>
            <person name="Privatt S.R."/>
            <person name="Schneider S.L."/>
            <person name="Sharp S."/>
            <person name="Smith T.C."/>
            <person name="Stanton J.D."/>
            <person name="Ullery H.E."/>
            <person name="Wilson R.J."/>
            <person name="Serrano M.G."/>
            <person name="Buck G."/>
            <person name="Lee V."/>
            <person name="Wang Y."/>
            <person name="Carvalho R."/>
            <person name="Voegtly L."/>
            <person name="Shi R."/>
            <person name="Duckworth R."/>
            <person name="Johnson A."/>
            <person name="Loviza R."/>
            <person name="Walstead R."/>
            <person name="Shah Z."/>
            <person name="Kiflezghi M."/>
            <person name="Wade K."/>
            <person name="Ball S.L."/>
            <person name="Bradley K.W."/>
            <person name="Asai D.J."/>
            <person name="Bowman C.A."/>
            <person name="Russell D.A."/>
            <person name="Pope W.H."/>
            <person name="Jacobs-Sera D."/>
            <person name="Hendrix R.W."/>
            <person name="Hatfull G.F."/>
        </authorList>
    </citation>
    <scope>NUCLEOTIDE SEQUENCE</scope>
</reference>
<dbReference type="CDD" id="cd03442">
    <property type="entry name" value="BFIT_BACH"/>
    <property type="match status" value="2"/>
</dbReference>
<evidence type="ECO:0000256" key="3">
    <source>
        <dbReference type="ARBA" id="ARBA00022801"/>
    </source>
</evidence>
<dbReference type="PANTHER" id="PTHR12655">
    <property type="entry name" value="ACYL-COA THIOESTERASE"/>
    <property type="match status" value="1"/>
</dbReference>
<accession>A0A1D1ZQV3</accession>